<sequence>MMVHAEGSLPGTDMRSVLQMIAGEAASAFFLPVLPARGLPATAVGRMTALLPDMVWGYGARTFVCGPQETRFHRAARSLLEQDMDLLEEIVETTGTGSGPLTVVVAGPVACLSHVELPNGHWMLTDTGAVCDLMDQYVEMVAQLARDLSRRTGRDPWVVMDEGDAGPALSGTLPGAHRWEHIPMPDQQILPAQWSAVGEAMPGRVVLRLPHESTQWVRQCAPALRAGTLRVALPVSLQPSTAQRDEMGELLDQWGGGLECVMPLVVPQRERRQHAHRLAVLLRDLAVAPQESSLPSFHDSMLCYTSENTHGVSLRGIQECLGSLVEMPELVLDEWPQ</sequence>
<name>A0A5E3ZVH0_9ACTN</name>
<accession>A0A5E3ZVH0</accession>
<dbReference type="AlphaFoldDB" id="A0A5E3ZVH0"/>
<reference evidence="1 2" key="1">
    <citation type="submission" date="2019-04" db="EMBL/GenBank/DDBJ databases">
        <authorList>
            <person name="Seth-Smith MB H."/>
            <person name="Seth-Smith H."/>
        </authorList>
    </citation>
    <scope>NUCLEOTIDE SEQUENCE [LARGE SCALE GENOMIC DNA]</scope>
    <source>
        <strain evidence="1">USB-603019</strain>
    </source>
</reference>
<protein>
    <submittedName>
        <fullName evidence="1">Uncharacterized protein</fullName>
    </submittedName>
</protein>
<evidence type="ECO:0000313" key="1">
    <source>
        <dbReference type="EMBL" id="VHN99883.1"/>
    </source>
</evidence>
<gene>
    <name evidence="1" type="ORF">LC603019_00297</name>
</gene>
<dbReference type="Proteomes" id="UP000324288">
    <property type="component" value="Chromosome"/>
</dbReference>
<proteinExistence type="predicted"/>
<keyword evidence="2" id="KW-1185">Reference proteome</keyword>
<dbReference type="EMBL" id="LR584267">
    <property type="protein sequence ID" value="VHN99883.1"/>
    <property type="molecule type" value="Genomic_DNA"/>
</dbReference>
<dbReference type="RefSeq" id="WP_148417461.1">
    <property type="nucleotide sequence ID" value="NZ_LR584267.1"/>
</dbReference>
<evidence type="ECO:0000313" key="2">
    <source>
        <dbReference type="Proteomes" id="UP000324288"/>
    </source>
</evidence>
<organism evidence="1 2">
    <name type="scientific">Lawsonella clevelandensis</name>
    <dbReference type="NCBI Taxonomy" id="1528099"/>
    <lineage>
        <taxon>Bacteria</taxon>
        <taxon>Bacillati</taxon>
        <taxon>Actinomycetota</taxon>
        <taxon>Actinomycetes</taxon>
        <taxon>Mycobacteriales</taxon>
        <taxon>Lawsonellaceae</taxon>
        <taxon>Lawsonella</taxon>
    </lineage>
</organism>